<sequence length="179" mass="20722">MSAQARRVNLDPNSLYLATKPLMHEEFRWVLIHIDSRRTATCHQWAGVPRDRQGRETYIHNMLLQNGSSDRMFNDHVLGFFKIGGYTNAVELEELREICASIFPATSHSAEMNRLRGISGRLWVRRVLEKLFEKKFLDGGLDRVQKVEDRVLARSKICDHSYHSSFLCGVRYEAVVETV</sequence>
<gene>
    <name evidence="1" type="ORF">K435DRAFT_772777</name>
</gene>
<protein>
    <submittedName>
        <fullName evidence="1">Uncharacterized protein</fullName>
    </submittedName>
</protein>
<reference evidence="1 2" key="1">
    <citation type="journal article" date="2019" name="Nat. Ecol. Evol.">
        <title>Megaphylogeny resolves global patterns of mushroom evolution.</title>
        <authorList>
            <person name="Varga T."/>
            <person name="Krizsan K."/>
            <person name="Foldi C."/>
            <person name="Dima B."/>
            <person name="Sanchez-Garcia M."/>
            <person name="Sanchez-Ramirez S."/>
            <person name="Szollosi G.J."/>
            <person name="Szarkandi J.G."/>
            <person name="Papp V."/>
            <person name="Albert L."/>
            <person name="Andreopoulos W."/>
            <person name="Angelini C."/>
            <person name="Antonin V."/>
            <person name="Barry K.W."/>
            <person name="Bougher N.L."/>
            <person name="Buchanan P."/>
            <person name="Buyck B."/>
            <person name="Bense V."/>
            <person name="Catcheside P."/>
            <person name="Chovatia M."/>
            <person name="Cooper J."/>
            <person name="Damon W."/>
            <person name="Desjardin D."/>
            <person name="Finy P."/>
            <person name="Geml J."/>
            <person name="Haridas S."/>
            <person name="Hughes K."/>
            <person name="Justo A."/>
            <person name="Karasinski D."/>
            <person name="Kautmanova I."/>
            <person name="Kiss B."/>
            <person name="Kocsube S."/>
            <person name="Kotiranta H."/>
            <person name="LaButti K.M."/>
            <person name="Lechner B.E."/>
            <person name="Liimatainen K."/>
            <person name="Lipzen A."/>
            <person name="Lukacs Z."/>
            <person name="Mihaltcheva S."/>
            <person name="Morgado L.N."/>
            <person name="Niskanen T."/>
            <person name="Noordeloos M.E."/>
            <person name="Ohm R.A."/>
            <person name="Ortiz-Santana B."/>
            <person name="Ovrebo C."/>
            <person name="Racz N."/>
            <person name="Riley R."/>
            <person name="Savchenko A."/>
            <person name="Shiryaev A."/>
            <person name="Soop K."/>
            <person name="Spirin V."/>
            <person name="Szebenyi C."/>
            <person name="Tomsovsky M."/>
            <person name="Tulloss R.E."/>
            <person name="Uehling J."/>
            <person name="Grigoriev I.V."/>
            <person name="Vagvolgyi C."/>
            <person name="Papp T."/>
            <person name="Martin F.M."/>
            <person name="Miettinen O."/>
            <person name="Hibbett D.S."/>
            <person name="Nagy L.G."/>
        </authorList>
    </citation>
    <scope>NUCLEOTIDE SEQUENCE [LARGE SCALE GENOMIC DNA]</scope>
    <source>
        <strain evidence="1 2">CBS 962.96</strain>
    </source>
</reference>
<evidence type="ECO:0000313" key="2">
    <source>
        <dbReference type="Proteomes" id="UP000297245"/>
    </source>
</evidence>
<organism evidence="1 2">
    <name type="scientific">Dendrothele bispora (strain CBS 962.96)</name>
    <dbReference type="NCBI Taxonomy" id="1314807"/>
    <lineage>
        <taxon>Eukaryota</taxon>
        <taxon>Fungi</taxon>
        <taxon>Dikarya</taxon>
        <taxon>Basidiomycota</taxon>
        <taxon>Agaricomycotina</taxon>
        <taxon>Agaricomycetes</taxon>
        <taxon>Agaricomycetidae</taxon>
        <taxon>Agaricales</taxon>
        <taxon>Agaricales incertae sedis</taxon>
        <taxon>Dendrothele</taxon>
    </lineage>
</organism>
<proteinExistence type="predicted"/>
<keyword evidence="2" id="KW-1185">Reference proteome</keyword>
<dbReference type="Proteomes" id="UP000297245">
    <property type="component" value="Unassembled WGS sequence"/>
</dbReference>
<evidence type="ECO:0000313" key="1">
    <source>
        <dbReference type="EMBL" id="THV07063.1"/>
    </source>
</evidence>
<dbReference type="AlphaFoldDB" id="A0A4S8MUV6"/>
<accession>A0A4S8MUV6</accession>
<name>A0A4S8MUV6_DENBC</name>
<dbReference type="EMBL" id="ML179039">
    <property type="protein sequence ID" value="THV07063.1"/>
    <property type="molecule type" value="Genomic_DNA"/>
</dbReference>
<dbReference type="OrthoDB" id="2603374at2759"/>